<gene>
    <name evidence="2" type="ORF">J40TS1_41140</name>
</gene>
<feature type="chain" id="PRO_5037089875" evidence="1">
    <location>
        <begin position="26"/>
        <end position="233"/>
    </location>
</feature>
<protein>
    <submittedName>
        <fullName evidence="2">Uncharacterized protein</fullName>
    </submittedName>
</protein>
<keyword evidence="3" id="KW-1185">Reference proteome</keyword>
<evidence type="ECO:0000256" key="1">
    <source>
        <dbReference type="SAM" id="SignalP"/>
    </source>
</evidence>
<dbReference type="Proteomes" id="UP000683139">
    <property type="component" value="Unassembled WGS sequence"/>
</dbReference>
<proteinExistence type="predicted"/>
<dbReference type="AlphaFoldDB" id="A0A920CVS1"/>
<evidence type="ECO:0000313" key="3">
    <source>
        <dbReference type="Proteomes" id="UP000683139"/>
    </source>
</evidence>
<feature type="signal peptide" evidence="1">
    <location>
        <begin position="1"/>
        <end position="25"/>
    </location>
</feature>
<dbReference type="EMBL" id="BOSE01000009">
    <property type="protein sequence ID" value="GIP18472.1"/>
    <property type="molecule type" value="Genomic_DNA"/>
</dbReference>
<organism evidence="2 3">
    <name type="scientific">Paenibacillus montaniterrae</name>
    <dbReference type="NCBI Taxonomy" id="429341"/>
    <lineage>
        <taxon>Bacteria</taxon>
        <taxon>Bacillati</taxon>
        <taxon>Bacillota</taxon>
        <taxon>Bacilli</taxon>
        <taxon>Bacillales</taxon>
        <taxon>Paenibacillaceae</taxon>
        <taxon>Paenibacillus</taxon>
    </lineage>
</organism>
<comment type="caution">
    <text evidence="2">The sequence shown here is derived from an EMBL/GenBank/DDBJ whole genome shotgun (WGS) entry which is preliminary data.</text>
</comment>
<reference evidence="2" key="1">
    <citation type="submission" date="2021-03" db="EMBL/GenBank/DDBJ databases">
        <title>Antimicrobial resistance genes in bacteria isolated from Japanese honey, and their potential for conferring macrolide and lincosamide resistance in the American foulbrood pathogen Paenibacillus larvae.</title>
        <authorList>
            <person name="Okamoto M."/>
            <person name="Kumagai M."/>
            <person name="Kanamori H."/>
            <person name="Takamatsu D."/>
        </authorList>
    </citation>
    <scope>NUCLEOTIDE SEQUENCE</scope>
    <source>
        <strain evidence="2">J40TS1</strain>
    </source>
</reference>
<dbReference type="RefSeq" id="WP_213518953.1">
    <property type="nucleotide sequence ID" value="NZ_BOSE01000009.1"/>
</dbReference>
<name>A0A920CVS1_9BACL</name>
<keyword evidence="1" id="KW-0732">Signal</keyword>
<evidence type="ECO:0000313" key="2">
    <source>
        <dbReference type="EMBL" id="GIP18472.1"/>
    </source>
</evidence>
<sequence length="233" mass="25494">MKKILGYLLSLGLLFSLILQPTATAATENTEKSEPVNFQFEAFLTLNNSNHKTSLTSNNVQNNKQSDFEIKDAKQTLNQINEDGSFTASYEVTLSLPNTEFGSGSQSGLITPFDSNSGSVTQNLCKATLEITYFTRGSTDKEIKITNIKGGWEPQNSTIVVSNREASVSDGLPLGNVIRKNPTTNSFNYNTGWDYVDLYPHTNYSGPRGYTEATLTAYGMGGTANIFLQVLVQ</sequence>
<accession>A0A920CVS1</accession>